<proteinExistence type="predicted"/>
<evidence type="ECO:0000256" key="1">
    <source>
        <dbReference type="ARBA" id="ARBA00004141"/>
    </source>
</evidence>
<protein>
    <submittedName>
        <fullName evidence="7">Neuronal acetylcholine receptor subunit alpha-5</fullName>
    </submittedName>
</protein>
<name>A0A310SNU8_9HYME</name>
<dbReference type="Gene3D" id="2.70.170.10">
    <property type="entry name" value="Neurotransmitter-gated ion-channel ligand-binding domain"/>
    <property type="match status" value="1"/>
</dbReference>
<feature type="transmembrane region" description="Helical" evidence="5">
    <location>
        <begin position="370"/>
        <end position="394"/>
    </location>
</feature>
<organism evidence="7 8">
    <name type="scientific">Eufriesea mexicana</name>
    <dbReference type="NCBI Taxonomy" id="516756"/>
    <lineage>
        <taxon>Eukaryota</taxon>
        <taxon>Metazoa</taxon>
        <taxon>Ecdysozoa</taxon>
        <taxon>Arthropoda</taxon>
        <taxon>Hexapoda</taxon>
        <taxon>Insecta</taxon>
        <taxon>Pterygota</taxon>
        <taxon>Neoptera</taxon>
        <taxon>Endopterygota</taxon>
        <taxon>Hymenoptera</taxon>
        <taxon>Apocrita</taxon>
        <taxon>Aculeata</taxon>
        <taxon>Apoidea</taxon>
        <taxon>Anthophila</taxon>
        <taxon>Apidae</taxon>
        <taxon>Eufriesea</taxon>
    </lineage>
</organism>
<evidence type="ECO:0000256" key="2">
    <source>
        <dbReference type="ARBA" id="ARBA00022692"/>
    </source>
</evidence>
<dbReference type="Pfam" id="PF02931">
    <property type="entry name" value="Neur_chan_LBD"/>
    <property type="match status" value="1"/>
</dbReference>
<feature type="transmembrane region" description="Helical" evidence="5">
    <location>
        <begin position="252"/>
        <end position="269"/>
    </location>
</feature>
<feature type="non-terminal residue" evidence="7">
    <location>
        <position position="1"/>
    </location>
</feature>
<dbReference type="PRINTS" id="PR00252">
    <property type="entry name" value="NRIONCHANNEL"/>
</dbReference>
<dbReference type="InterPro" id="IPR006202">
    <property type="entry name" value="Neur_chan_lig-bd"/>
</dbReference>
<dbReference type="SUPFAM" id="SSF63712">
    <property type="entry name" value="Nicotinic receptor ligand binding domain-like"/>
    <property type="match status" value="1"/>
</dbReference>
<feature type="domain" description="Neurotransmitter-gated ion-channel ligand-binding" evidence="6">
    <location>
        <begin position="11"/>
        <end position="215"/>
    </location>
</feature>
<keyword evidence="3 5" id="KW-1133">Transmembrane helix</keyword>
<dbReference type="GO" id="GO:0016020">
    <property type="term" value="C:membrane"/>
    <property type="evidence" value="ECO:0007669"/>
    <property type="project" value="UniProtKB-SubCell"/>
</dbReference>
<feature type="transmembrane region" description="Helical" evidence="5">
    <location>
        <begin position="223"/>
        <end position="240"/>
    </location>
</feature>
<dbReference type="SUPFAM" id="SSF90112">
    <property type="entry name" value="Neurotransmitter-gated ion-channel transmembrane pore"/>
    <property type="match status" value="1"/>
</dbReference>
<keyword evidence="7" id="KW-0675">Receptor</keyword>
<dbReference type="CDD" id="cd18989">
    <property type="entry name" value="LGIC_ECD_cation"/>
    <property type="match status" value="1"/>
</dbReference>
<dbReference type="GO" id="GO:0005230">
    <property type="term" value="F:extracellular ligand-gated monoatomic ion channel activity"/>
    <property type="evidence" value="ECO:0007669"/>
    <property type="project" value="InterPro"/>
</dbReference>
<keyword evidence="8" id="KW-1185">Reference proteome</keyword>
<reference evidence="7 8" key="1">
    <citation type="submission" date="2015-07" db="EMBL/GenBank/DDBJ databases">
        <title>The genome of Eufriesea mexicana.</title>
        <authorList>
            <person name="Pan H."/>
            <person name="Kapheim K."/>
        </authorList>
    </citation>
    <scope>NUCLEOTIDE SEQUENCE [LARGE SCALE GENOMIC DNA]</scope>
    <source>
        <strain evidence="7">0111107269</strain>
        <tissue evidence="7">Whole body</tissue>
    </source>
</reference>
<dbReference type="FunFam" id="2.70.170.10:FF:000028">
    <property type="entry name" value="AcetylCholine Receptor"/>
    <property type="match status" value="1"/>
</dbReference>
<feature type="non-terminal residue" evidence="7">
    <location>
        <position position="397"/>
    </location>
</feature>
<evidence type="ECO:0000256" key="4">
    <source>
        <dbReference type="ARBA" id="ARBA00023136"/>
    </source>
</evidence>
<dbReference type="GO" id="GO:0004888">
    <property type="term" value="F:transmembrane signaling receptor activity"/>
    <property type="evidence" value="ECO:0007669"/>
    <property type="project" value="InterPro"/>
</dbReference>
<evidence type="ECO:0000259" key="6">
    <source>
        <dbReference type="Pfam" id="PF02931"/>
    </source>
</evidence>
<evidence type="ECO:0000313" key="8">
    <source>
        <dbReference type="Proteomes" id="UP000250275"/>
    </source>
</evidence>
<dbReference type="InterPro" id="IPR038050">
    <property type="entry name" value="Neuro_actylchol_rec"/>
</dbReference>
<sequence>NYDNPSSLTGLKRYLFCEYDRNVRPTVSHHIVNNVTIQLLPKILEFDDWNSRMTLHSWMTLVWSDVHLSWEPSKFDGINFIHMKSDEIWVPDISVYNSGDMSMDQTGIPPTLCLIMSSGTVSCVPSMRHVAKCATDFSSWPYDTHRCRINLGSWVHTGEEVSFHLDRKGFQMEGFSNNSEWDFKVVNAYKVLKKYKCCPNDSYPMITYEFDIRRHHGIMHTTYITPAIALMLLTLTVLWLDSRSTERMAMAGMNLICHMLCIFDLHWQLPHNGTNPPSILLYYRNSLLLAVFALMLTALLRKMQEINIEVPYWISTTTSFVLSNRAGRFLILADDDSKLSTERILSGETEDNSELPKPRTSPKESSWRHFAAIIEWLFFFLVIFIYVIIIIILVPSS</sequence>
<dbReference type="Gene3D" id="1.20.58.390">
    <property type="entry name" value="Neurotransmitter-gated ion-channel transmembrane domain"/>
    <property type="match status" value="1"/>
</dbReference>
<dbReference type="AlphaFoldDB" id="A0A310SNU8"/>
<accession>A0A310SNU8</accession>
<dbReference type="InterPro" id="IPR036719">
    <property type="entry name" value="Neuro-gated_channel_TM_sf"/>
</dbReference>
<evidence type="ECO:0000313" key="7">
    <source>
        <dbReference type="EMBL" id="OAD56017.1"/>
    </source>
</evidence>
<evidence type="ECO:0000256" key="3">
    <source>
        <dbReference type="ARBA" id="ARBA00022989"/>
    </source>
</evidence>
<gene>
    <name evidence="7" type="ORF">WN48_03757</name>
</gene>
<dbReference type="InterPro" id="IPR036734">
    <property type="entry name" value="Neur_chan_lig-bd_sf"/>
</dbReference>
<dbReference type="PANTHER" id="PTHR18945">
    <property type="entry name" value="NEUROTRANSMITTER GATED ION CHANNEL"/>
    <property type="match status" value="1"/>
</dbReference>
<dbReference type="EMBL" id="KQ762207">
    <property type="protein sequence ID" value="OAD56017.1"/>
    <property type="molecule type" value="Genomic_DNA"/>
</dbReference>
<dbReference type="Proteomes" id="UP000250275">
    <property type="component" value="Unassembled WGS sequence"/>
</dbReference>
<keyword evidence="4 5" id="KW-0472">Membrane</keyword>
<evidence type="ECO:0000256" key="5">
    <source>
        <dbReference type="SAM" id="Phobius"/>
    </source>
</evidence>
<feature type="transmembrane region" description="Helical" evidence="5">
    <location>
        <begin position="281"/>
        <end position="300"/>
    </location>
</feature>
<dbReference type="InterPro" id="IPR006201">
    <property type="entry name" value="Neur_channel"/>
</dbReference>
<dbReference type="OrthoDB" id="410315at2759"/>
<keyword evidence="2 5" id="KW-0812">Transmembrane</keyword>
<comment type="subcellular location">
    <subcellularLocation>
        <location evidence="1">Membrane</location>
        <topology evidence="1">Multi-pass membrane protein</topology>
    </subcellularLocation>
</comment>